<evidence type="ECO:0000313" key="2">
    <source>
        <dbReference type="Proteomes" id="UP000557392"/>
    </source>
</evidence>
<evidence type="ECO:0008006" key="3">
    <source>
        <dbReference type="Google" id="ProtNLM"/>
    </source>
</evidence>
<sequence>MKALSLVASCLLLTSCGDRTKPITMTDQRLITGLRTCGIDPADAVQVNERVNGQPSDYLVFSDAAPYPEAKMRCLARTLVQVDYGVHQSGERFEAAYLPAWKVEFAIHMQERAGSWLREHRPGKSPPQFMQGSRSLSDFARELEVFCGAKPNALSVERQSLLVPFQEEEPQAECLLSAALAANPEKHGFVVQTPSYE</sequence>
<dbReference type="EMBL" id="JACIEH010000003">
    <property type="protein sequence ID" value="MBB4100460.1"/>
    <property type="molecule type" value="Genomic_DNA"/>
</dbReference>
<comment type="caution">
    <text evidence="1">The sequence shown here is derived from an EMBL/GenBank/DDBJ whole genome shotgun (WGS) entry which is preliminary data.</text>
</comment>
<dbReference type="RefSeq" id="WP_183999749.1">
    <property type="nucleotide sequence ID" value="NZ_JACIEH010000003.1"/>
</dbReference>
<dbReference type="PROSITE" id="PS51257">
    <property type="entry name" value="PROKAR_LIPOPROTEIN"/>
    <property type="match status" value="1"/>
</dbReference>
<evidence type="ECO:0000313" key="1">
    <source>
        <dbReference type="EMBL" id="MBB4100460.1"/>
    </source>
</evidence>
<reference evidence="1 2" key="1">
    <citation type="submission" date="2020-08" db="EMBL/GenBank/DDBJ databases">
        <title>Genomic Encyclopedia of Type Strains, Phase IV (KMG-IV): sequencing the most valuable type-strain genomes for metagenomic binning, comparative biology and taxonomic classification.</title>
        <authorList>
            <person name="Goeker M."/>
        </authorList>
    </citation>
    <scope>NUCLEOTIDE SEQUENCE [LARGE SCALE GENOMIC DNA]</scope>
    <source>
        <strain evidence="1 2">DSM 101806</strain>
    </source>
</reference>
<name>A0A7W6JXX3_9SPHN</name>
<organism evidence="1 2">
    <name type="scientific">Sphingomonas kyeonggiensis</name>
    <dbReference type="NCBI Taxonomy" id="1268553"/>
    <lineage>
        <taxon>Bacteria</taxon>
        <taxon>Pseudomonadati</taxon>
        <taxon>Pseudomonadota</taxon>
        <taxon>Alphaproteobacteria</taxon>
        <taxon>Sphingomonadales</taxon>
        <taxon>Sphingomonadaceae</taxon>
        <taxon>Sphingomonas</taxon>
    </lineage>
</organism>
<accession>A0A7W6JXX3</accession>
<keyword evidence="2" id="KW-1185">Reference proteome</keyword>
<dbReference type="AlphaFoldDB" id="A0A7W6JXX3"/>
<dbReference type="Proteomes" id="UP000557392">
    <property type="component" value="Unassembled WGS sequence"/>
</dbReference>
<protein>
    <recommendedName>
        <fullName evidence="3">Lipoprotein</fullName>
    </recommendedName>
</protein>
<proteinExistence type="predicted"/>
<gene>
    <name evidence="1" type="ORF">GGR46_004032</name>
</gene>